<accession>A0A5J5IDN4</accession>
<name>A0A5J5IDN4_9BACT</name>
<dbReference type="AlphaFoldDB" id="A0A5J5IDN4"/>
<dbReference type="SUPFAM" id="SSF51905">
    <property type="entry name" value="FAD/NAD(P)-binding domain"/>
    <property type="match status" value="1"/>
</dbReference>
<keyword evidence="3" id="KW-0411">Iron-sulfur</keyword>
<evidence type="ECO:0000256" key="2">
    <source>
        <dbReference type="ARBA" id="ARBA00023004"/>
    </source>
</evidence>
<dbReference type="EMBL" id="VYQF01000004">
    <property type="protein sequence ID" value="KAA9038022.1"/>
    <property type="molecule type" value="Genomic_DNA"/>
</dbReference>
<keyword evidence="2" id="KW-0408">Iron</keyword>
<dbReference type="PROSITE" id="PS00198">
    <property type="entry name" value="4FE4S_FER_1"/>
    <property type="match status" value="1"/>
</dbReference>
<dbReference type="Gene3D" id="3.30.70.20">
    <property type="match status" value="1"/>
</dbReference>
<dbReference type="Gene3D" id="3.50.50.60">
    <property type="entry name" value="FAD/NAD(P)-binding domain"/>
    <property type="match status" value="2"/>
</dbReference>
<dbReference type="PRINTS" id="PR00469">
    <property type="entry name" value="PNDRDTASEII"/>
</dbReference>
<dbReference type="InterPro" id="IPR009051">
    <property type="entry name" value="Helical_ferredxn"/>
</dbReference>
<dbReference type="Pfam" id="PF14691">
    <property type="entry name" value="Fer4_20"/>
    <property type="match status" value="1"/>
</dbReference>
<evidence type="ECO:0000256" key="3">
    <source>
        <dbReference type="ARBA" id="ARBA00023014"/>
    </source>
</evidence>
<protein>
    <submittedName>
        <fullName evidence="5">NAD(P)-binding protein</fullName>
    </submittedName>
</protein>
<dbReference type="GO" id="GO:0016491">
    <property type="term" value="F:oxidoreductase activity"/>
    <property type="evidence" value="ECO:0007669"/>
    <property type="project" value="InterPro"/>
</dbReference>
<dbReference type="InterPro" id="IPR017900">
    <property type="entry name" value="4Fe4S_Fe_S_CS"/>
</dbReference>
<dbReference type="NCBIfam" id="NF009410">
    <property type="entry name" value="PRK12771.1"/>
    <property type="match status" value="1"/>
</dbReference>
<evidence type="ECO:0000313" key="6">
    <source>
        <dbReference type="Proteomes" id="UP000326903"/>
    </source>
</evidence>
<dbReference type="GO" id="GO:0051536">
    <property type="term" value="F:iron-sulfur cluster binding"/>
    <property type="evidence" value="ECO:0007669"/>
    <property type="project" value="UniProtKB-KW"/>
</dbReference>
<dbReference type="GO" id="GO:0046872">
    <property type="term" value="F:metal ion binding"/>
    <property type="evidence" value="ECO:0007669"/>
    <property type="project" value="UniProtKB-KW"/>
</dbReference>
<proteinExistence type="predicted"/>
<dbReference type="Gene3D" id="1.10.1060.10">
    <property type="entry name" value="Alpha-helical ferredoxin"/>
    <property type="match status" value="1"/>
</dbReference>
<keyword evidence="1" id="KW-0479">Metal-binding</keyword>
<evidence type="ECO:0000313" key="5">
    <source>
        <dbReference type="EMBL" id="KAA9038022.1"/>
    </source>
</evidence>
<dbReference type="SUPFAM" id="SSF46548">
    <property type="entry name" value="alpha-helical ferredoxin"/>
    <property type="match status" value="1"/>
</dbReference>
<dbReference type="InterPro" id="IPR017896">
    <property type="entry name" value="4Fe4S_Fe-S-bd"/>
</dbReference>
<dbReference type="Pfam" id="PF07992">
    <property type="entry name" value="Pyr_redox_2"/>
    <property type="match status" value="1"/>
</dbReference>
<dbReference type="InterPro" id="IPR036188">
    <property type="entry name" value="FAD/NAD-bd_sf"/>
</dbReference>
<comment type="caution">
    <text evidence="5">The sequence shown here is derived from an EMBL/GenBank/DDBJ whole genome shotgun (WGS) entry which is preliminary data.</text>
</comment>
<reference evidence="5 6" key="1">
    <citation type="submission" date="2019-09" db="EMBL/GenBank/DDBJ databases">
        <title>Draft genome sequence of Ginsengibacter sp. BR5-29.</title>
        <authorList>
            <person name="Im W.-T."/>
        </authorList>
    </citation>
    <scope>NUCLEOTIDE SEQUENCE [LARGE SCALE GENOMIC DNA]</scope>
    <source>
        <strain evidence="5 6">BR5-29</strain>
    </source>
</reference>
<organism evidence="5 6">
    <name type="scientific">Ginsengibacter hankyongi</name>
    <dbReference type="NCBI Taxonomy" id="2607284"/>
    <lineage>
        <taxon>Bacteria</taxon>
        <taxon>Pseudomonadati</taxon>
        <taxon>Bacteroidota</taxon>
        <taxon>Chitinophagia</taxon>
        <taxon>Chitinophagales</taxon>
        <taxon>Chitinophagaceae</taxon>
        <taxon>Ginsengibacter</taxon>
    </lineage>
</organism>
<sequence>MHMFDITKPVDLTIHAEGTGPKRSQRPVYFDFMPPCNSACPAGENIQAWMAHAQAGNYFEAFQTLVEDNPFPAIMGRVCVKPCETGCNRTHIDTTVNIHAVERYIGDEAIKQKWPIQFLSYSTGKRILIIGAGPSGLSAAYHLVRMGHTVEIYEAGNHAGGLLWTGIPDYRLPKYILDAEINRIERLGVKIKLNYKVTDVLMAKKVGNFDAVYLAIGAQHIHDEEFRHDNSVYITDAFSFFNELESYTSPYAHKKVVVYGGGKLALYIARIIKRLNSQVSVYFPGDKKMMPAYDYETEDAMEEGVDVQLLKSITSIKNKTITLEKLKVERGKTAGTGEFETIEADVLINAHKQESDSNFLLSLTGVVINDDGTVNIDAQRMTGYDGIFAGGDVLPGENRSATIAIGQGKKAARYINGYLSGKTYLKPDKHPTASYRKLHMWYKTDAPQKAQDKLAPAVAIKSFDEVVAGLSEPEARFEAQRCLSCGNCFECDGCFGACPEDAIIKLGKGNRYNFNYDACTGCAVCYEQCPCHAIEMVPEPVTV</sequence>
<dbReference type="InterPro" id="IPR023753">
    <property type="entry name" value="FAD/NAD-binding_dom"/>
</dbReference>
<keyword evidence="6" id="KW-1185">Reference proteome</keyword>
<dbReference type="PANTHER" id="PTHR42783">
    <property type="entry name" value="GLUTAMATE SYNTHASE [NADPH] SMALL CHAIN"/>
    <property type="match status" value="1"/>
</dbReference>
<dbReference type="InterPro" id="IPR028261">
    <property type="entry name" value="DPD_II"/>
</dbReference>
<dbReference type="PROSITE" id="PS51379">
    <property type="entry name" value="4FE4S_FER_2"/>
    <property type="match status" value="1"/>
</dbReference>
<feature type="domain" description="4Fe-4S ferredoxin-type" evidence="4">
    <location>
        <begin position="510"/>
        <end position="539"/>
    </location>
</feature>
<gene>
    <name evidence="5" type="ORF">FW778_14750</name>
</gene>
<evidence type="ECO:0000256" key="1">
    <source>
        <dbReference type="ARBA" id="ARBA00022723"/>
    </source>
</evidence>
<dbReference type="PANTHER" id="PTHR42783:SF3">
    <property type="entry name" value="GLUTAMATE SYNTHASE [NADPH] SMALL CHAIN-RELATED"/>
    <property type="match status" value="1"/>
</dbReference>
<evidence type="ECO:0000259" key="4">
    <source>
        <dbReference type="PROSITE" id="PS51379"/>
    </source>
</evidence>
<dbReference type="Proteomes" id="UP000326903">
    <property type="component" value="Unassembled WGS sequence"/>
</dbReference>
<dbReference type="PRINTS" id="PR00368">
    <property type="entry name" value="FADPNR"/>
</dbReference>